<dbReference type="GO" id="GO:0000155">
    <property type="term" value="F:phosphorelay sensor kinase activity"/>
    <property type="evidence" value="ECO:0007669"/>
    <property type="project" value="InterPro"/>
</dbReference>
<keyword evidence="9" id="KW-0812">Transmembrane</keyword>
<evidence type="ECO:0000313" key="12">
    <source>
        <dbReference type="EMBL" id="RLV50123.1"/>
    </source>
</evidence>
<keyword evidence="6 12" id="KW-0418">Kinase</keyword>
<organism evidence="12 13">
    <name type="scientific">Nocardioides mangrovicus</name>
    <dbReference type="NCBI Taxonomy" id="2478913"/>
    <lineage>
        <taxon>Bacteria</taxon>
        <taxon>Bacillati</taxon>
        <taxon>Actinomycetota</taxon>
        <taxon>Actinomycetes</taxon>
        <taxon>Propionibacteriales</taxon>
        <taxon>Nocardioidaceae</taxon>
        <taxon>Nocardioides</taxon>
    </lineage>
</organism>
<dbReference type="Pfam" id="PF02518">
    <property type="entry name" value="HATPase_c"/>
    <property type="match status" value="1"/>
</dbReference>
<keyword evidence="13" id="KW-1185">Reference proteome</keyword>
<keyword evidence="8" id="KW-0902">Two-component regulatory system</keyword>
<evidence type="ECO:0000259" key="11">
    <source>
        <dbReference type="Pfam" id="PF07730"/>
    </source>
</evidence>
<evidence type="ECO:0000256" key="2">
    <source>
        <dbReference type="ARBA" id="ARBA00012438"/>
    </source>
</evidence>
<evidence type="ECO:0000313" key="13">
    <source>
        <dbReference type="Proteomes" id="UP000281708"/>
    </source>
</evidence>
<feature type="transmembrane region" description="Helical" evidence="9">
    <location>
        <begin position="67"/>
        <end position="86"/>
    </location>
</feature>
<comment type="caution">
    <text evidence="12">The sequence shown here is derived from an EMBL/GenBank/DDBJ whole genome shotgun (WGS) entry which is preliminary data.</text>
</comment>
<dbReference type="InterPro" id="IPR050482">
    <property type="entry name" value="Sensor_HK_TwoCompSys"/>
</dbReference>
<evidence type="ECO:0000256" key="1">
    <source>
        <dbReference type="ARBA" id="ARBA00000085"/>
    </source>
</evidence>
<sequence length="355" mass="38132">MAPRETSHAHVFLAVDILIGVAAYVAMFYRRRWPLAVALAINAATLISGLAAGPAVLTAVSLATRRVYWQVVLVGVVGAAAGFGYLYVEPGRGGGPNWWVPLGFGIAVTIAMMAVGMYIGSRRELVFTLRERARQAEAQQELRVESARAAERERIAREMHDVLAHRISMVSMHAGALAFRQDLPAEQVRETAALIQTSAHQALTDLREVLGVLREDAEVRGDRPQPTLGDLPGLVAEARANGMCVDLAVEVDPTVPVPDQAGRTVYRVVQEGLTNARKHAAGVRVEVSVVGTAGDGVEVWVRNRRGFGQTPLAPGSGLGLVGLRERAELAGGRLDVDDDREGFALHVWLPWPAAA</sequence>
<dbReference type="Gene3D" id="3.30.565.10">
    <property type="entry name" value="Histidine kinase-like ATPase, C-terminal domain"/>
    <property type="match status" value="1"/>
</dbReference>
<dbReference type="PANTHER" id="PTHR24421">
    <property type="entry name" value="NITRATE/NITRITE SENSOR PROTEIN NARX-RELATED"/>
    <property type="match status" value="1"/>
</dbReference>
<accession>A0A3L8P5Z2</accession>
<feature type="transmembrane region" description="Helical" evidence="9">
    <location>
        <begin position="12"/>
        <end position="29"/>
    </location>
</feature>
<dbReference type="SUPFAM" id="SSF55874">
    <property type="entry name" value="ATPase domain of HSP90 chaperone/DNA topoisomerase II/histidine kinase"/>
    <property type="match status" value="1"/>
</dbReference>
<evidence type="ECO:0000256" key="8">
    <source>
        <dbReference type="ARBA" id="ARBA00023012"/>
    </source>
</evidence>
<dbReference type="AlphaFoldDB" id="A0A3L8P5Z2"/>
<dbReference type="Gene3D" id="1.20.5.1930">
    <property type="match status" value="1"/>
</dbReference>
<evidence type="ECO:0000259" key="10">
    <source>
        <dbReference type="Pfam" id="PF02518"/>
    </source>
</evidence>
<dbReference type="EMBL" id="RDBE01000006">
    <property type="protein sequence ID" value="RLV50123.1"/>
    <property type="molecule type" value="Genomic_DNA"/>
</dbReference>
<dbReference type="Proteomes" id="UP000281708">
    <property type="component" value="Unassembled WGS sequence"/>
</dbReference>
<keyword evidence="4" id="KW-0808">Transferase</keyword>
<keyword evidence="9" id="KW-1133">Transmembrane helix</keyword>
<evidence type="ECO:0000256" key="4">
    <source>
        <dbReference type="ARBA" id="ARBA00022679"/>
    </source>
</evidence>
<keyword evidence="7" id="KW-0067">ATP-binding</keyword>
<gene>
    <name evidence="12" type="ORF">D9V37_07725</name>
</gene>
<evidence type="ECO:0000256" key="9">
    <source>
        <dbReference type="SAM" id="Phobius"/>
    </source>
</evidence>
<proteinExistence type="predicted"/>
<feature type="domain" description="Histidine kinase/HSP90-like ATPase" evidence="10">
    <location>
        <begin position="263"/>
        <end position="351"/>
    </location>
</feature>
<evidence type="ECO:0000256" key="5">
    <source>
        <dbReference type="ARBA" id="ARBA00022741"/>
    </source>
</evidence>
<feature type="transmembrane region" description="Helical" evidence="9">
    <location>
        <begin position="35"/>
        <end position="60"/>
    </location>
</feature>
<keyword evidence="5" id="KW-0547">Nucleotide-binding</keyword>
<feature type="domain" description="Signal transduction histidine kinase subgroup 3 dimerisation and phosphoacceptor" evidence="11">
    <location>
        <begin position="151"/>
        <end position="217"/>
    </location>
</feature>
<evidence type="ECO:0000256" key="7">
    <source>
        <dbReference type="ARBA" id="ARBA00022840"/>
    </source>
</evidence>
<dbReference type="EC" id="2.7.13.3" evidence="2"/>
<comment type="catalytic activity">
    <reaction evidence="1">
        <text>ATP + protein L-histidine = ADP + protein N-phospho-L-histidine.</text>
        <dbReference type="EC" id="2.7.13.3"/>
    </reaction>
</comment>
<feature type="transmembrane region" description="Helical" evidence="9">
    <location>
        <begin position="98"/>
        <end position="120"/>
    </location>
</feature>
<dbReference type="GO" id="GO:0016020">
    <property type="term" value="C:membrane"/>
    <property type="evidence" value="ECO:0007669"/>
    <property type="project" value="InterPro"/>
</dbReference>
<reference evidence="12 13" key="1">
    <citation type="submission" date="2018-10" db="EMBL/GenBank/DDBJ databases">
        <title>Marmoricola sp. 4Q3S-7 whole genome shotgun sequence.</title>
        <authorList>
            <person name="Li F."/>
        </authorList>
    </citation>
    <scope>NUCLEOTIDE SEQUENCE [LARGE SCALE GENOMIC DNA]</scope>
    <source>
        <strain evidence="12 13">4Q3S-7</strain>
    </source>
</reference>
<dbReference type="Pfam" id="PF07730">
    <property type="entry name" value="HisKA_3"/>
    <property type="match status" value="1"/>
</dbReference>
<dbReference type="InterPro" id="IPR036890">
    <property type="entry name" value="HATPase_C_sf"/>
</dbReference>
<dbReference type="GO" id="GO:0046983">
    <property type="term" value="F:protein dimerization activity"/>
    <property type="evidence" value="ECO:0007669"/>
    <property type="project" value="InterPro"/>
</dbReference>
<dbReference type="InterPro" id="IPR003594">
    <property type="entry name" value="HATPase_dom"/>
</dbReference>
<evidence type="ECO:0000256" key="6">
    <source>
        <dbReference type="ARBA" id="ARBA00022777"/>
    </source>
</evidence>
<keyword evidence="3" id="KW-0597">Phosphoprotein</keyword>
<evidence type="ECO:0000256" key="3">
    <source>
        <dbReference type="ARBA" id="ARBA00022553"/>
    </source>
</evidence>
<protein>
    <recommendedName>
        <fullName evidence="2">histidine kinase</fullName>
        <ecNumber evidence="2">2.7.13.3</ecNumber>
    </recommendedName>
</protein>
<dbReference type="OrthoDB" id="227596at2"/>
<keyword evidence="9" id="KW-0472">Membrane</keyword>
<name>A0A3L8P5Z2_9ACTN</name>
<dbReference type="CDD" id="cd16917">
    <property type="entry name" value="HATPase_UhpB-NarQ-NarX-like"/>
    <property type="match status" value="1"/>
</dbReference>
<dbReference type="PANTHER" id="PTHR24421:SF10">
    <property type="entry name" value="NITRATE_NITRITE SENSOR PROTEIN NARQ"/>
    <property type="match status" value="1"/>
</dbReference>
<dbReference type="InterPro" id="IPR011712">
    <property type="entry name" value="Sig_transdc_His_kin_sub3_dim/P"/>
</dbReference>
<dbReference type="GO" id="GO:0005524">
    <property type="term" value="F:ATP binding"/>
    <property type="evidence" value="ECO:0007669"/>
    <property type="project" value="UniProtKB-KW"/>
</dbReference>